<dbReference type="eggNOG" id="KOG0550">
    <property type="taxonomic scope" value="Eukaryota"/>
</dbReference>
<dbReference type="PRINTS" id="PR00625">
    <property type="entry name" value="JDOMAIN"/>
</dbReference>
<dbReference type="FunCoup" id="B9T352">
    <property type="interactions" value="406"/>
</dbReference>
<keyword evidence="4" id="KW-1185">Reference proteome</keyword>
<feature type="compositionally biased region" description="Polar residues" evidence="1">
    <location>
        <begin position="11"/>
        <end position="26"/>
    </location>
</feature>
<sequence>MSPAAVDIQSPGISNSSSLQSPNHNPNYDHQETIKPPIFGDASEFYDSNGLASRNGLLRAGRTRPRMVKVRKQLHHGKLKAISGEFGLGGFNPFQLAAETDCSSSKNGIAVEKCELKNMSSAFGAKSSSSSSSSGSSNTSSSVSILDSGERMFYLNVEPLSSKVESATPESMGFVFEDEKTKHFNENEGQVVSKSDNEELDSSGFVFGSKEWHKIKNEDKEVSKAENSILDNVGFVFGASHNNVEIQPELEKTESRECGLNSGFQYLGGVSLEAEVKHGKDNFVRFEFEAAESNSGSNFNFEKGDSSGNAAIPDSNNVGFIFGASDNNYCTNICDANFIFGASCFNSNDKKESGGSLQSLGSTETGKMKVEGQTAHGVISAALKSDLNGTGCWMKYKDKVPHVLGNSSKKSSGSGECMATNFPDEMKSSSRIFESCNSMAGAQNGTLDSDIDLKCKLPLFQNISNIANVFGTNPLMNLYDEIKKLNIDGFKNVDEAVNTEASANDDPLFVFRSNKMAEATSNGSSASTYEQNLDGLAGAAKGNFGKQFESTDKTGRSNVGSTTIGISSSESFTFQQEHAVGSAKGHLSHGQLINGPELNGAAASSSFSLFNLESQGKENNESSSDGLGVPFTDFTTPKWDPSCLKASLFPELNKKLEFSVKGGSKKDKKSKTMRRKLKQLSQYKQHQEQDHLENKNSPQEATNSPGCYSPMDFSPYEETAATEIFSRETTMTSNDSIHLDNNCASSALHSTVAGDLKDGEILDLDKGDETNTENFVYHSEKCFAGDSPAKVFGFEMPCSDHNAEQVPSSSGAGVVYAENAFAFNTGSSRQMQFGFASGLEDIDGRKFAFSASSATPKSIYAAKHVHRKKSRRKVASEPFLVAANSNVKDQEGDLRTQRKFGNDSEENDQVKQGSASSTVAIQEACETWRLRGNHAYKNGDLLKAEDSYTRGINSVPSSEISGCCLKPLVICYSNRAATRMSLGNMREALKDCATAAVLDPRFLKVQMRAANCHLALGEVEKAYNYFSTCLEFGAGVCLDRRITVEAADGLQKCQKVVEYINQCDKLLDRRTSDAARNALDIIADALSISPYSERLLEMKAEFMFMLQRYEEMIQLCEQTLHAAEKNFASSGIEDQLVVRDGSQNECHSFARLWRWRLISKSYFYLGRLEVALDFLEKLERIGSTSDKNANKILESSVSLAVTIRALVNYKSAGNEAVRSGRYTEALEHYTAAISSNIESRPFAAICFCNRAAAHQALSQIADAIADCSLAIALDGNYSKAVARRATLHEMIRDFGQAASDLQRLISVLENTSDGKGRQSATPSKSISSTKELRQAHRRLSLMEEEAKKGIPLDLYLILGVKQSDSAADIKKAYRKAALRHHPDKAGQFLARSESGEEGRLWKDIVQEVHMDADRLFKMIGEAYAVLSDPTKRSEYDLDEEIRKASKEYNGNHPPRRPSSDYHSYSYGRNDHRRNWQDTWRTYGHSRSRW</sequence>
<dbReference type="InterPro" id="IPR036869">
    <property type="entry name" value="J_dom_sf"/>
</dbReference>
<dbReference type="STRING" id="3988.B9T352"/>
<dbReference type="InterPro" id="IPR001623">
    <property type="entry name" value="DnaJ_domain"/>
</dbReference>
<protein>
    <recommendedName>
        <fullName evidence="2">J domain-containing protein</fullName>
    </recommendedName>
</protein>
<gene>
    <name evidence="3" type="ORF">RCOM_0142870</name>
</gene>
<dbReference type="SUPFAM" id="SSF48452">
    <property type="entry name" value="TPR-like"/>
    <property type="match status" value="2"/>
</dbReference>
<feature type="region of interest" description="Disordered" evidence="1">
    <location>
        <begin position="1312"/>
        <end position="1332"/>
    </location>
</feature>
<dbReference type="Pfam" id="PF00226">
    <property type="entry name" value="DnaJ"/>
    <property type="match status" value="1"/>
</dbReference>
<evidence type="ECO:0000313" key="3">
    <source>
        <dbReference type="EMBL" id="EEF29718.1"/>
    </source>
</evidence>
<dbReference type="SUPFAM" id="SSF46565">
    <property type="entry name" value="Chaperone J-domain"/>
    <property type="match status" value="1"/>
</dbReference>
<dbReference type="PANTHER" id="PTHR45181">
    <property type="entry name" value="HEAT SHOCK PROTEIN DNAJ WITH TETRATRICOPEPTIDE REPEAT-CONTAINING PROTEIN"/>
    <property type="match status" value="1"/>
</dbReference>
<dbReference type="InterPro" id="IPR011990">
    <property type="entry name" value="TPR-like_helical_dom_sf"/>
</dbReference>
<dbReference type="CDD" id="cd06257">
    <property type="entry name" value="DnaJ"/>
    <property type="match status" value="1"/>
</dbReference>
<dbReference type="SMART" id="SM00028">
    <property type="entry name" value="TPR"/>
    <property type="match status" value="7"/>
</dbReference>
<feature type="compositionally biased region" description="Polar residues" evidence="1">
    <location>
        <begin position="695"/>
        <end position="706"/>
    </location>
</feature>
<dbReference type="PROSITE" id="PS50076">
    <property type="entry name" value="DNAJ_2"/>
    <property type="match status" value="1"/>
</dbReference>
<feature type="region of interest" description="Disordered" evidence="1">
    <location>
        <begin position="1445"/>
        <end position="1467"/>
    </location>
</feature>
<reference evidence="4" key="1">
    <citation type="journal article" date="2010" name="Nat. Biotechnol.">
        <title>Draft genome sequence of the oilseed species Ricinus communis.</title>
        <authorList>
            <person name="Chan A.P."/>
            <person name="Crabtree J."/>
            <person name="Zhao Q."/>
            <person name="Lorenzi H."/>
            <person name="Orvis J."/>
            <person name="Puiu D."/>
            <person name="Melake-Berhan A."/>
            <person name="Jones K.M."/>
            <person name="Redman J."/>
            <person name="Chen G."/>
            <person name="Cahoon E.B."/>
            <person name="Gedil M."/>
            <person name="Stanke M."/>
            <person name="Haas B.J."/>
            <person name="Wortman J.R."/>
            <person name="Fraser-Liggett C.M."/>
            <person name="Ravel J."/>
            <person name="Rabinowicz P.D."/>
        </authorList>
    </citation>
    <scope>NUCLEOTIDE SEQUENCE [LARGE SCALE GENOMIC DNA]</scope>
    <source>
        <strain evidence="4">cv. Hale</strain>
    </source>
</reference>
<dbReference type="EMBL" id="EQ974400">
    <property type="protein sequence ID" value="EEF29718.1"/>
    <property type="molecule type" value="Genomic_DNA"/>
</dbReference>
<dbReference type="InterPro" id="IPR018253">
    <property type="entry name" value="DnaJ_domain_CS"/>
</dbReference>
<dbReference type="InParanoid" id="B9T352"/>
<dbReference type="PROSITE" id="PS00636">
    <property type="entry name" value="DNAJ_1"/>
    <property type="match status" value="1"/>
</dbReference>
<dbReference type="OrthoDB" id="10250354at2759"/>
<dbReference type="Proteomes" id="UP000008311">
    <property type="component" value="Unassembled WGS sequence"/>
</dbReference>
<dbReference type="Gene3D" id="1.25.40.10">
    <property type="entry name" value="Tetratricopeptide repeat domain"/>
    <property type="match status" value="2"/>
</dbReference>
<feature type="compositionally biased region" description="Basic residues" evidence="1">
    <location>
        <begin position="666"/>
        <end position="678"/>
    </location>
</feature>
<feature type="compositionally biased region" description="Basic and acidic residues" evidence="1">
    <location>
        <begin position="685"/>
        <end position="694"/>
    </location>
</feature>
<feature type="compositionally biased region" description="Polar residues" evidence="1">
    <location>
        <begin position="1312"/>
        <end position="1329"/>
    </location>
</feature>
<dbReference type="Gene3D" id="1.10.287.110">
    <property type="entry name" value="DnaJ domain"/>
    <property type="match status" value="1"/>
</dbReference>
<dbReference type="InterPro" id="IPR019734">
    <property type="entry name" value="TPR_rpt"/>
</dbReference>
<feature type="region of interest" description="Disordered" evidence="1">
    <location>
        <begin position="660"/>
        <end position="713"/>
    </location>
</feature>
<feature type="region of interest" description="Disordered" evidence="1">
    <location>
        <begin position="1"/>
        <end position="36"/>
    </location>
</feature>
<accession>B9T352</accession>
<feature type="domain" description="J" evidence="2">
    <location>
        <begin position="1353"/>
        <end position="1439"/>
    </location>
</feature>
<dbReference type="KEGG" id="rcu:8268658"/>
<proteinExistence type="predicted"/>
<name>B9T352_RICCO</name>
<evidence type="ECO:0000256" key="1">
    <source>
        <dbReference type="SAM" id="MobiDB-lite"/>
    </source>
</evidence>
<organism evidence="3 4">
    <name type="scientific">Ricinus communis</name>
    <name type="common">Castor bean</name>
    <dbReference type="NCBI Taxonomy" id="3988"/>
    <lineage>
        <taxon>Eukaryota</taxon>
        <taxon>Viridiplantae</taxon>
        <taxon>Streptophyta</taxon>
        <taxon>Embryophyta</taxon>
        <taxon>Tracheophyta</taxon>
        <taxon>Spermatophyta</taxon>
        <taxon>Magnoliopsida</taxon>
        <taxon>eudicotyledons</taxon>
        <taxon>Gunneridae</taxon>
        <taxon>Pentapetalae</taxon>
        <taxon>rosids</taxon>
        <taxon>fabids</taxon>
        <taxon>Malpighiales</taxon>
        <taxon>Euphorbiaceae</taxon>
        <taxon>Acalyphoideae</taxon>
        <taxon>Acalypheae</taxon>
        <taxon>Ricinus</taxon>
    </lineage>
</organism>
<dbReference type="PANTHER" id="PTHR45181:SF8">
    <property type="entry name" value="HEAT SHOCK PROTEIN DNAJ WITH TETRATRICOPEPTIDE REPEAT-CONTAINING PROTEIN"/>
    <property type="match status" value="1"/>
</dbReference>
<evidence type="ECO:0000259" key="2">
    <source>
        <dbReference type="PROSITE" id="PS50076"/>
    </source>
</evidence>
<evidence type="ECO:0000313" key="4">
    <source>
        <dbReference type="Proteomes" id="UP000008311"/>
    </source>
</evidence>
<dbReference type="SMART" id="SM00271">
    <property type="entry name" value="DnaJ"/>
    <property type="match status" value="1"/>
</dbReference>